<accession>A0A8S9PTA7</accession>
<keyword evidence="5" id="KW-0472">Membrane</keyword>
<sequence length="148" mass="16031">MLVWFICYDLGLYNKGVVVAIILTMSALVMLILLATLNRLVEALDPCLNDEKLLQVQGSQAEVCKVLCVGLLCAQASPSLRPSMEEVIRMLTERDYPIPSPTNPPFLRISSLATECSSTASCSSNSTTMVKTDLASYTSSESFATRGS</sequence>
<keyword evidence="1" id="KW-0808">Transferase</keyword>
<protein>
    <recommendedName>
        <fullName evidence="8">S-locus receptor kinase C-terminal domain-containing protein</fullName>
    </recommendedName>
</protein>
<keyword evidence="2" id="KW-0547">Nucleotide-binding</keyword>
<dbReference type="InterPro" id="IPR052059">
    <property type="entry name" value="CR_Ser/Thr_kinase"/>
</dbReference>
<name>A0A8S9PTA7_BRACR</name>
<feature type="transmembrane region" description="Helical" evidence="5">
    <location>
        <begin position="12"/>
        <end position="34"/>
    </location>
</feature>
<evidence type="ECO:0008006" key="8">
    <source>
        <dbReference type="Google" id="ProtNLM"/>
    </source>
</evidence>
<dbReference type="Proteomes" id="UP000712600">
    <property type="component" value="Unassembled WGS sequence"/>
</dbReference>
<evidence type="ECO:0000256" key="1">
    <source>
        <dbReference type="ARBA" id="ARBA00022679"/>
    </source>
</evidence>
<dbReference type="GO" id="GO:0016301">
    <property type="term" value="F:kinase activity"/>
    <property type="evidence" value="ECO:0007669"/>
    <property type="project" value="UniProtKB-KW"/>
</dbReference>
<comment type="caution">
    <text evidence="6">The sequence shown here is derived from an EMBL/GenBank/DDBJ whole genome shotgun (WGS) entry which is preliminary data.</text>
</comment>
<dbReference type="PANTHER" id="PTHR47973">
    <property type="entry name" value="CYSTEINE-RICH RECEPTOR-LIKE PROTEIN KINASE 3"/>
    <property type="match status" value="1"/>
</dbReference>
<evidence type="ECO:0000256" key="4">
    <source>
        <dbReference type="ARBA" id="ARBA00022840"/>
    </source>
</evidence>
<keyword evidence="3" id="KW-0418">Kinase</keyword>
<organism evidence="6 7">
    <name type="scientific">Brassica cretica</name>
    <name type="common">Mustard</name>
    <dbReference type="NCBI Taxonomy" id="69181"/>
    <lineage>
        <taxon>Eukaryota</taxon>
        <taxon>Viridiplantae</taxon>
        <taxon>Streptophyta</taxon>
        <taxon>Embryophyta</taxon>
        <taxon>Tracheophyta</taxon>
        <taxon>Spermatophyta</taxon>
        <taxon>Magnoliopsida</taxon>
        <taxon>eudicotyledons</taxon>
        <taxon>Gunneridae</taxon>
        <taxon>Pentapetalae</taxon>
        <taxon>rosids</taxon>
        <taxon>malvids</taxon>
        <taxon>Brassicales</taxon>
        <taxon>Brassicaceae</taxon>
        <taxon>Brassiceae</taxon>
        <taxon>Brassica</taxon>
    </lineage>
</organism>
<gene>
    <name evidence="6" type="ORF">F2Q69_00048587</name>
</gene>
<evidence type="ECO:0000313" key="7">
    <source>
        <dbReference type="Proteomes" id="UP000712600"/>
    </source>
</evidence>
<evidence type="ECO:0000256" key="5">
    <source>
        <dbReference type="SAM" id="Phobius"/>
    </source>
</evidence>
<reference evidence="6" key="1">
    <citation type="submission" date="2019-12" db="EMBL/GenBank/DDBJ databases">
        <title>Genome sequencing and annotation of Brassica cretica.</title>
        <authorList>
            <person name="Studholme D.J."/>
            <person name="Sarris P."/>
        </authorList>
    </citation>
    <scope>NUCLEOTIDE SEQUENCE</scope>
    <source>
        <strain evidence="6">PFS-109/04</strain>
        <tissue evidence="6">Leaf</tissue>
    </source>
</reference>
<evidence type="ECO:0000313" key="6">
    <source>
        <dbReference type="EMBL" id="KAF3525867.1"/>
    </source>
</evidence>
<evidence type="ECO:0000256" key="2">
    <source>
        <dbReference type="ARBA" id="ARBA00022741"/>
    </source>
</evidence>
<keyword evidence="4" id="KW-0067">ATP-binding</keyword>
<keyword evidence="5" id="KW-0812">Transmembrane</keyword>
<keyword evidence="5" id="KW-1133">Transmembrane helix</keyword>
<proteinExistence type="predicted"/>
<evidence type="ECO:0000256" key="3">
    <source>
        <dbReference type="ARBA" id="ARBA00022777"/>
    </source>
</evidence>
<dbReference type="EMBL" id="QGKX02001347">
    <property type="protein sequence ID" value="KAF3525867.1"/>
    <property type="molecule type" value="Genomic_DNA"/>
</dbReference>
<dbReference type="AlphaFoldDB" id="A0A8S9PTA7"/>
<dbReference type="GO" id="GO:0005524">
    <property type="term" value="F:ATP binding"/>
    <property type="evidence" value="ECO:0007669"/>
    <property type="project" value="UniProtKB-KW"/>
</dbReference>